<feature type="domain" description="EIPR1-like beta-propeller" evidence="5">
    <location>
        <begin position="6"/>
        <end position="269"/>
    </location>
</feature>
<evidence type="ECO:0000313" key="7">
    <source>
        <dbReference type="Proteomes" id="UP000276776"/>
    </source>
</evidence>
<dbReference type="PANTHER" id="PTHR14205:SF15">
    <property type="entry name" value="EARP AND GARP COMPLEX-INTERACTING PROTEIN 1"/>
    <property type="match status" value="1"/>
</dbReference>
<evidence type="ECO:0000256" key="2">
    <source>
        <dbReference type="ARBA" id="ARBA00022574"/>
    </source>
</evidence>
<dbReference type="InterPro" id="IPR040323">
    <property type="entry name" value="EIPR1"/>
</dbReference>
<dbReference type="PROSITE" id="PS50082">
    <property type="entry name" value="WD_REPEATS_2"/>
    <property type="match status" value="1"/>
</dbReference>
<dbReference type="STRING" id="103827.A0A0N5CUG3"/>
<dbReference type="Pfam" id="PF00400">
    <property type="entry name" value="WD40"/>
    <property type="match status" value="1"/>
</dbReference>
<reference evidence="6 7" key="2">
    <citation type="submission" date="2018-11" db="EMBL/GenBank/DDBJ databases">
        <authorList>
            <consortium name="Pathogen Informatics"/>
        </authorList>
    </citation>
    <scope>NUCLEOTIDE SEQUENCE [LARGE SCALE GENOMIC DNA]</scope>
</reference>
<name>A0A0N5CUG3_THECL</name>
<protein>
    <submittedName>
        <fullName evidence="8">WD_REPEATS_REGION domain-containing protein</fullName>
    </submittedName>
</protein>
<evidence type="ECO:0000256" key="4">
    <source>
        <dbReference type="PROSITE-ProRule" id="PRU00221"/>
    </source>
</evidence>
<evidence type="ECO:0000256" key="3">
    <source>
        <dbReference type="ARBA" id="ARBA00022737"/>
    </source>
</evidence>
<dbReference type="InterPro" id="IPR015943">
    <property type="entry name" value="WD40/YVTN_repeat-like_dom_sf"/>
</dbReference>
<dbReference type="PROSITE" id="PS00678">
    <property type="entry name" value="WD_REPEATS_1"/>
    <property type="match status" value="1"/>
</dbReference>
<dbReference type="AlphaFoldDB" id="A0A0N5CUG3"/>
<dbReference type="GO" id="GO:0016567">
    <property type="term" value="P:protein ubiquitination"/>
    <property type="evidence" value="ECO:0007669"/>
    <property type="project" value="TreeGrafter"/>
</dbReference>
<dbReference type="WBParaSite" id="TCLT_0000390501-mRNA-1">
    <property type="protein sequence ID" value="TCLT_0000390501-mRNA-1"/>
    <property type="gene ID" value="TCLT_0000390501"/>
</dbReference>
<proteinExistence type="inferred from homology"/>
<dbReference type="OrthoDB" id="196957at2759"/>
<keyword evidence="2 4" id="KW-0853">WD repeat</keyword>
<dbReference type="SUPFAM" id="SSF101908">
    <property type="entry name" value="Putative isomerase YbhE"/>
    <property type="match status" value="1"/>
</dbReference>
<keyword evidence="7" id="KW-1185">Reference proteome</keyword>
<evidence type="ECO:0000256" key="1">
    <source>
        <dbReference type="ARBA" id="ARBA00005672"/>
    </source>
</evidence>
<sequence length="353" mass="39227">MTEALSLMYGIDLPTRSVVGVPAEQDRTLFLVGTLSLKQDNQVCLLEVDDDWVQITKRSFMHSAGEVWYMSSSPIDSTVVATCYSACVGLWKMNSDESKLVEIARYAVLPNMGKCNSAEFDPDGSKIAIAAGNSVLVNDVTKLLKVQFSSPDNSGGAVNALVWNPHSGGRILAVAQGTSVKGIDIRSEQELFCVQNAHLSHVRNLDFNPNVQNIMATCGDDFRVALWDIRNVDTPLKVLQDHSHWVWCIKFNPIHDQLLLSAGSDARLFLNSLESFSSESVHSFALAQDDSEYSSHENKLCDERLEKMEEHEDSVFCCAWAGNDPWVFASVSFDGRVIISKVKRHHKYAILRL</sequence>
<dbReference type="PANTHER" id="PTHR14205">
    <property type="entry name" value="WD-REPEAT PROTEIN"/>
    <property type="match status" value="1"/>
</dbReference>
<organism evidence="8">
    <name type="scientific">Thelazia callipaeda</name>
    <name type="common">Oriental eyeworm</name>
    <name type="synonym">Parasitic nematode</name>
    <dbReference type="NCBI Taxonomy" id="103827"/>
    <lineage>
        <taxon>Eukaryota</taxon>
        <taxon>Metazoa</taxon>
        <taxon>Ecdysozoa</taxon>
        <taxon>Nematoda</taxon>
        <taxon>Chromadorea</taxon>
        <taxon>Rhabditida</taxon>
        <taxon>Spirurina</taxon>
        <taxon>Spiruromorpha</taxon>
        <taxon>Thelazioidea</taxon>
        <taxon>Thelaziidae</taxon>
        <taxon>Thelazia</taxon>
    </lineage>
</organism>
<dbReference type="InterPro" id="IPR001680">
    <property type="entry name" value="WD40_rpt"/>
</dbReference>
<comment type="similarity">
    <text evidence="1">Belongs to the WD repeat EIPR1 family.</text>
</comment>
<gene>
    <name evidence="6" type="ORF">TCLT_LOCUS3894</name>
</gene>
<dbReference type="Pfam" id="PF23609">
    <property type="entry name" value="Beta-prop_EIPR1"/>
    <property type="match status" value="1"/>
</dbReference>
<dbReference type="Proteomes" id="UP000276776">
    <property type="component" value="Unassembled WGS sequence"/>
</dbReference>
<evidence type="ECO:0000313" key="6">
    <source>
        <dbReference type="EMBL" id="VDN00923.1"/>
    </source>
</evidence>
<dbReference type="InterPro" id="IPR059104">
    <property type="entry name" value="Beta-prop_EIPR1-like"/>
</dbReference>
<dbReference type="OMA" id="HKYAILR"/>
<dbReference type="SMART" id="SM00320">
    <property type="entry name" value="WD40"/>
    <property type="match status" value="6"/>
</dbReference>
<accession>A0A0N5CUG3</accession>
<evidence type="ECO:0000259" key="5">
    <source>
        <dbReference type="Pfam" id="PF23609"/>
    </source>
</evidence>
<keyword evidence="3" id="KW-0677">Repeat</keyword>
<feature type="repeat" description="WD" evidence="4">
    <location>
        <begin position="195"/>
        <end position="231"/>
    </location>
</feature>
<evidence type="ECO:0000313" key="8">
    <source>
        <dbReference type="WBParaSite" id="TCLT_0000390501-mRNA-1"/>
    </source>
</evidence>
<dbReference type="EMBL" id="UYYF01004269">
    <property type="protein sequence ID" value="VDN00923.1"/>
    <property type="molecule type" value="Genomic_DNA"/>
</dbReference>
<dbReference type="InterPro" id="IPR019775">
    <property type="entry name" value="WD40_repeat_CS"/>
</dbReference>
<dbReference type="PROSITE" id="PS50294">
    <property type="entry name" value="WD_REPEATS_REGION"/>
    <property type="match status" value="1"/>
</dbReference>
<dbReference type="Gene3D" id="2.130.10.10">
    <property type="entry name" value="YVTN repeat-like/Quinoprotein amine dehydrogenase"/>
    <property type="match status" value="2"/>
</dbReference>
<reference evidence="8" key="1">
    <citation type="submission" date="2017-02" db="UniProtKB">
        <authorList>
            <consortium name="WormBaseParasite"/>
        </authorList>
    </citation>
    <scope>IDENTIFICATION</scope>
</reference>